<dbReference type="InterPro" id="IPR044524">
    <property type="entry name" value="Isoase_HisA-like"/>
</dbReference>
<comment type="similarity">
    <text evidence="4 9 10">Belongs to the HisA/HisF family.</text>
</comment>
<keyword evidence="8 9" id="KW-0413">Isomerase</keyword>
<keyword evidence="5 9" id="KW-0963">Cytoplasm</keyword>
<evidence type="ECO:0000256" key="5">
    <source>
        <dbReference type="ARBA" id="ARBA00022490"/>
    </source>
</evidence>
<dbReference type="InterPro" id="IPR011060">
    <property type="entry name" value="RibuloseP-bd_barrel"/>
</dbReference>
<dbReference type="InterPro" id="IPR006063">
    <property type="entry name" value="HisA_bact_arch"/>
</dbReference>
<dbReference type="EMBL" id="DQVE01000047">
    <property type="protein sequence ID" value="HIP98588.1"/>
    <property type="molecule type" value="Genomic_DNA"/>
</dbReference>
<dbReference type="GO" id="GO:0003949">
    <property type="term" value="F:1-(5-phosphoribosyl)-5-[(5-phosphoribosylamino)methylideneamino]imidazole-4-carboxamide isomerase activity"/>
    <property type="evidence" value="ECO:0007669"/>
    <property type="project" value="UniProtKB-UniRule"/>
</dbReference>
<gene>
    <name evidence="9 12" type="primary">hisA</name>
    <name evidence="12" type="ORF">EYH37_04410</name>
</gene>
<evidence type="ECO:0000256" key="10">
    <source>
        <dbReference type="RuleBase" id="RU003657"/>
    </source>
</evidence>
<proteinExistence type="inferred from homology"/>
<dbReference type="InterPro" id="IPR013785">
    <property type="entry name" value="Aldolase_TIM"/>
</dbReference>
<evidence type="ECO:0000256" key="1">
    <source>
        <dbReference type="ARBA" id="ARBA00000901"/>
    </source>
</evidence>
<dbReference type="GO" id="GO:0000162">
    <property type="term" value="P:L-tryptophan biosynthetic process"/>
    <property type="evidence" value="ECO:0007669"/>
    <property type="project" value="TreeGrafter"/>
</dbReference>
<reference evidence="12" key="1">
    <citation type="journal article" date="2020" name="ISME J.">
        <title>Gammaproteobacteria mediating utilization of methyl-, sulfur- and petroleum organic compounds in deep ocean hydrothermal plumes.</title>
        <authorList>
            <person name="Zhou Z."/>
            <person name="Liu Y."/>
            <person name="Pan J."/>
            <person name="Cron B.R."/>
            <person name="Toner B.M."/>
            <person name="Anantharaman K."/>
            <person name="Breier J.A."/>
            <person name="Dick G.J."/>
            <person name="Li M."/>
        </authorList>
    </citation>
    <scope>NUCLEOTIDE SEQUENCE</scope>
    <source>
        <strain evidence="12">SZUA-1501</strain>
    </source>
</reference>
<keyword evidence="7 9" id="KW-0368">Histidine biosynthesis</keyword>
<dbReference type="PANTHER" id="PTHR43090:SF2">
    <property type="entry name" value="1-(5-PHOSPHORIBOSYL)-5-[(5-PHOSPHORIBOSYLAMINO)METHYLIDENEAMINO] IMIDAZOLE-4-CARBOXAMIDE ISOMERASE"/>
    <property type="match status" value="1"/>
</dbReference>
<evidence type="ECO:0000256" key="7">
    <source>
        <dbReference type="ARBA" id="ARBA00023102"/>
    </source>
</evidence>
<protein>
    <recommendedName>
        <fullName evidence="9 11">1-(5-phosphoribosyl)-5-[(5-phosphoribosylamino)methylideneamino] imidazole-4-carboxamide isomerase</fullName>
        <ecNumber evidence="9 11">5.3.1.16</ecNumber>
    </recommendedName>
    <alternativeName>
        <fullName evidence="9">Phosphoribosylformimino-5-aminoimidazole carboxamide ribotide isomerase</fullName>
    </alternativeName>
</protein>
<dbReference type="GO" id="GO:0005737">
    <property type="term" value="C:cytoplasm"/>
    <property type="evidence" value="ECO:0007669"/>
    <property type="project" value="UniProtKB-SubCell"/>
</dbReference>
<evidence type="ECO:0000313" key="13">
    <source>
        <dbReference type="Proteomes" id="UP000606463"/>
    </source>
</evidence>
<feature type="active site" description="Proton acceptor" evidence="9">
    <location>
        <position position="13"/>
    </location>
</feature>
<dbReference type="InterPro" id="IPR023016">
    <property type="entry name" value="HisA/PriA"/>
</dbReference>
<dbReference type="PANTHER" id="PTHR43090">
    <property type="entry name" value="1-(5-PHOSPHORIBOSYL)-5-[(5-PHOSPHORIBOSYLAMINO)METHYLIDENEAMINO] IMIDAZOLE-4-CARBOXAMIDE ISOMERASE"/>
    <property type="match status" value="1"/>
</dbReference>
<dbReference type="AlphaFoldDB" id="A0A9D1CGK1"/>
<dbReference type="HAMAP" id="MF_01014">
    <property type="entry name" value="HisA"/>
    <property type="match status" value="1"/>
</dbReference>
<organism evidence="12 13">
    <name type="scientific">Aquifex aeolicus</name>
    <dbReference type="NCBI Taxonomy" id="63363"/>
    <lineage>
        <taxon>Bacteria</taxon>
        <taxon>Pseudomonadati</taxon>
        <taxon>Aquificota</taxon>
        <taxon>Aquificia</taxon>
        <taxon>Aquificales</taxon>
        <taxon>Aquificaceae</taxon>
        <taxon>Aquifex</taxon>
    </lineage>
</organism>
<dbReference type="Proteomes" id="UP000606463">
    <property type="component" value="Unassembled WGS sequence"/>
</dbReference>
<comment type="caution">
    <text evidence="12">The sequence shown here is derived from an EMBL/GenBank/DDBJ whole genome shotgun (WGS) entry which is preliminary data.</text>
</comment>
<dbReference type="InterPro" id="IPR006062">
    <property type="entry name" value="His_biosynth"/>
</dbReference>
<dbReference type="EC" id="5.3.1.16" evidence="9 11"/>
<comment type="pathway">
    <text evidence="3 9 11">Amino-acid biosynthesis; L-histidine biosynthesis; L-histidine from 5-phospho-alpha-D-ribose 1-diphosphate: step 4/9.</text>
</comment>
<evidence type="ECO:0000256" key="9">
    <source>
        <dbReference type="HAMAP-Rule" id="MF_01014"/>
    </source>
</evidence>
<evidence type="ECO:0000256" key="3">
    <source>
        <dbReference type="ARBA" id="ARBA00005133"/>
    </source>
</evidence>
<dbReference type="Gene3D" id="3.20.20.70">
    <property type="entry name" value="Aldolase class I"/>
    <property type="match status" value="1"/>
</dbReference>
<dbReference type="Pfam" id="PF00977">
    <property type="entry name" value="His_biosynth"/>
    <property type="match status" value="1"/>
</dbReference>
<dbReference type="CDD" id="cd04732">
    <property type="entry name" value="HisA"/>
    <property type="match status" value="1"/>
</dbReference>
<sequence>MEDIKKFLIPAIDIKGRKVVRLYKGDFQKAKVYYESPTDIAKKFADLGFKKIHVVDLDGAKEGLPANIKVIEAIRNAVSCQIQVGGGIRTREAAKKLLEEIGVDFIVIGTLAVKNPPLFDKIVGEFPQKVILSIDSKGGRVAISGWLEKSNYSPEKFVQSFEEKPIWGYLYTVVDRDGTLDGVDTKPYEVIKKFVRKPVIASGGVASLEDIKKLVAITEGVVVGRAIYEGKIDLSNI</sequence>
<dbReference type="GO" id="GO:0000105">
    <property type="term" value="P:L-histidine biosynthetic process"/>
    <property type="evidence" value="ECO:0007669"/>
    <property type="project" value="UniProtKB-UniRule"/>
</dbReference>
<evidence type="ECO:0000256" key="4">
    <source>
        <dbReference type="ARBA" id="ARBA00009667"/>
    </source>
</evidence>
<evidence type="ECO:0000256" key="11">
    <source>
        <dbReference type="RuleBase" id="RU003658"/>
    </source>
</evidence>
<evidence type="ECO:0000313" key="12">
    <source>
        <dbReference type="EMBL" id="HIP98588.1"/>
    </source>
</evidence>
<evidence type="ECO:0000256" key="2">
    <source>
        <dbReference type="ARBA" id="ARBA00004496"/>
    </source>
</evidence>
<keyword evidence="6 9" id="KW-0028">Amino-acid biosynthesis</keyword>
<accession>A0A9D1CGK1</accession>
<dbReference type="SUPFAM" id="SSF51366">
    <property type="entry name" value="Ribulose-phoshate binding barrel"/>
    <property type="match status" value="1"/>
</dbReference>
<dbReference type="FunFam" id="3.20.20.70:FF:000009">
    <property type="entry name" value="1-(5-phosphoribosyl)-5-[(5-phosphoribosylamino)methylideneamino] imidazole-4-carboxamide isomerase"/>
    <property type="match status" value="1"/>
</dbReference>
<evidence type="ECO:0000256" key="8">
    <source>
        <dbReference type="ARBA" id="ARBA00023235"/>
    </source>
</evidence>
<evidence type="ECO:0000256" key="6">
    <source>
        <dbReference type="ARBA" id="ARBA00022605"/>
    </source>
</evidence>
<comment type="subcellular location">
    <subcellularLocation>
        <location evidence="2 9 11">Cytoplasm</location>
    </subcellularLocation>
</comment>
<comment type="catalytic activity">
    <reaction evidence="1 9 11">
        <text>1-(5-phospho-beta-D-ribosyl)-5-[(5-phospho-beta-D-ribosylamino)methylideneamino]imidazole-4-carboxamide = 5-[(5-phospho-1-deoxy-D-ribulos-1-ylimino)methylamino]-1-(5-phospho-beta-D-ribosyl)imidazole-4-carboxamide</text>
        <dbReference type="Rhea" id="RHEA:15469"/>
        <dbReference type="ChEBI" id="CHEBI:58435"/>
        <dbReference type="ChEBI" id="CHEBI:58525"/>
        <dbReference type="EC" id="5.3.1.16"/>
    </reaction>
</comment>
<dbReference type="NCBIfam" id="TIGR00007">
    <property type="entry name" value="1-(5-phosphoribosyl)-5-[(5-phosphoribosylamino)methylideneamino]imidazole-4-carboxamide isomerase"/>
    <property type="match status" value="1"/>
</dbReference>
<feature type="active site" description="Proton donor" evidence="9">
    <location>
        <position position="135"/>
    </location>
</feature>
<name>A0A9D1CGK1_AQUAO</name>